<evidence type="ECO:0000259" key="8">
    <source>
        <dbReference type="Pfam" id="PF02601"/>
    </source>
</evidence>
<dbReference type="NCBIfam" id="TIGR00237">
    <property type="entry name" value="xseA"/>
    <property type="match status" value="1"/>
</dbReference>
<dbReference type="STRING" id="1430440.MGMSRv2__3638"/>
<comment type="similarity">
    <text evidence="5 6">Belongs to the XseA family.</text>
</comment>
<evidence type="ECO:0000256" key="7">
    <source>
        <dbReference type="SAM" id="MobiDB-lite"/>
    </source>
</evidence>
<keyword evidence="2 5" id="KW-0540">Nuclease</keyword>
<comment type="subcellular location">
    <subcellularLocation>
        <location evidence="5 6">Cytoplasm</location>
    </subcellularLocation>
</comment>
<evidence type="ECO:0000256" key="2">
    <source>
        <dbReference type="ARBA" id="ARBA00022722"/>
    </source>
</evidence>
<evidence type="ECO:0000256" key="6">
    <source>
        <dbReference type="RuleBase" id="RU004355"/>
    </source>
</evidence>
<dbReference type="GO" id="GO:0006308">
    <property type="term" value="P:DNA catabolic process"/>
    <property type="evidence" value="ECO:0007669"/>
    <property type="project" value="UniProtKB-UniRule"/>
</dbReference>
<dbReference type="KEGG" id="mgy:MGMSRv2__3638"/>
<dbReference type="CDD" id="cd04489">
    <property type="entry name" value="ExoVII_LU_OBF"/>
    <property type="match status" value="1"/>
</dbReference>
<dbReference type="HOGENOM" id="CLU_023625_3_1_5"/>
<evidence type="ECO:0000256" key="5">
    <source>
        <dbReference type="HAMAP-Rule" id="MF_00378"/>
    </source>
</evidence>
<name>V6F8D2_MAGGM</name>
<dbReference type="GO" id="GO:0003676">
    <property type="term" value="F:nucleic acid binding"/>
    <property type="evidence" value="ECO:0007669"/>
    <property type="project" value="InterPro"/>
</dbReference>
<keyword evidence="1 5" id="KW-0963">Cytoplasm</keyword>
<evidence type="ECO:0000256" key="4">
    <source>
        <dbReference type="ARBA" id="ARBA00022839"/>
    </source>
</evidence>
<accession>V6F8D2</accession>
<feature type="domain" description="OB-fold nucleic acid binding" evidence="9">
    <location>
        <begin position="17"/>
        <end position="110"/>
    </location>
</feature>
<dbReference type="PANTHER" id="PTHR30008:SF0">
    <property type="entry name" value="EXODEOXYRIBONUCLEASE 7 LARGE SUBUNIT"/>
    <property type="match status" value="1"/>
</dbReference>
<dbReference type="GO" id="GO:0005737">
    <property type="term" value="C:cytoplasm"/>
    <property type="evidence" value="ECO:0007669"/>
    <property type="project" value="UniProtKB-SubCell"/>
</dbReference>
<dbReference type="Pfam" id="PF13742">
    <property type="entry name" value="tRNA_anti_2"/>
    <property type="match status" value="1"/>
</dbReference>
<dbReference type="GO" id="GO:0009318">
    <property type="term" value="C:exodeoxyribonuclease VII complex"/>
    <property type="evidence" value="ECO:0007669"/>
    <property type="project" value="UniProtKB-UniRule"/>
</dbReference>
<evidence type="ECO:0000256" key="1">
    <source>
        <dbReference type="ARBA" id="ARBA00022490"/>
    </source>
</evidence>
<gene>
    <name evidence="5 10" type="primary">xseA</name>
    <name evidence="10" type="ordered locus">MGMSRv2__3638</name>
</gene>
<reference evidence="10 11" key="1">
    <citation type="journal article" date="2014" name="Genome Announc.">
        <title>Complete genome sequence of Magnetospirillum gryphiswaldense MSR-1.</title>
        <authorList>
            <person name="Wang X."/>
            <person name="Wang Q."/>
            <person name="Zhang W."/>
            <person name="Wang Y."/>
            <person name="Li L."/>
            <person name="Wen T."/>
            <person name="Zhang T."/>
            <person name="Zhang Y."/>
            <person name="Xu J."/>
            <person name="Hu J."/>
            <person name="Li S."/>
            <person name="Liu L."/>
            <person name="Liu J."/>
            <person name="Jiang W."/>
            <person name="Tian J."/>
            <person name="Li Y."/>
            <person name="Schuler D."/>
            <person name="Wang L."/>
            <person name="Li J."/>
        </authorList>
    </citation>
    <scope>NUCLEOTIDE SEQUENCE [LARGE SCALE GENOMIC DNA]</scope>
    <source>
        <strain evidence="11">DSM 6361 / JCM 21280 / NBRC 15271 / MSR-1</strain>
    </source>
</reference>
<dbReference type="InterPro" id="IPR025824">
    <property type="entry name" value="OB-fold_nuc-bd_dom"/>
</dbReference>
<dbReference type="GO" id="GO:0008855">
    <property type="term" value="F:exodeoxyribonuclease VII activity"/>
    <property type="evidence" value="ECO:0007669"/>
    <property type="project" value="UniProtKB-UniRule"/>
</dbReference>
<keyword evidence="11" id="KW-1185">Reference proteome</keyword>
<proteinExistence type="inferred from homology"/>
<dbReference type="EC" id="3.1.11.6" evidence="5"/>
<evidence type="ECO:0000256" key="3">
    <source>
        <dbReference type="ARBA" id="ARBA00022801"/>
    </source>
</evidence>
<dbReference type="HAMAP" id="MF_00378">
    <property type="entry name" value="Exonuc_7_L"/>
    <property type="match status" value="1"/>
</dbReference>
<dbReference type="Pfam" id="PF02601">
    <property type="entry name" value="Exonuc_VII_L"/>
    <property type="match status" value="1"/>
</dbReference>
<protein>
    <recommendedName>
        <fullName evidence="5">Exodeoxyribonuclease 7 large subunit</fullName>
        <ecNumber evidence="5">3.1.11.6</ecNumber>
    </recommendedName>
    <alternativeName>
        <fullName evidence="5">Exodeoxyribonuclease VII large subunit</fullName>
        <shortName evidence="5">Exonuclease VII large subunit</shortName>
    </alternativeName>
</protein>
<comment type="function">
    <text evidence="5">Bidirectionally degrades single-stranded DNA into large acid-insoluble oligonucleotides, which are then degraded further into small acid-soluble oligonucleotides.</text>
</comment>
<dbReference type="PANTHER" id="PTHR30008">
    <property type="entry name" value="EXODEOXYRIBONUCLEASE 7 LARGE SUBUNIT"/>
    <property type="match status" value="1"/>
</dbReference>
<dbReference type="InterPro" id="IPR020579">
    <property type="entry name" value="Exonuc_VII_lsu_C"/>
</dbReference>
<evidence type="ECO:0000259" key="9">
    <source>
        <dbReference type="Pfam" id="PF13742"/>
    </source>
</evidence>
<evidence type="ECO:0000313" key="10">
    <source>
        <dbReference type="EMBL" id="CDL00853.1"/>
    </source>
</evidence>
<feature type="domain" description="Exonuclease VII large subunit C-terminal" evidence="8">
    <location>
        <begin position="133"/>
        <end position="474"/>
    </location>
</feature>
<comment type="catalytic activity">
    <reaction evidence="5 6">
        <text>Exonucleolytic cleavage in either 5'- to 3'- or 3'- to 5'-direction to yield nucleoside 5'-phosphates.</text>
        <dbReference type="EC" id="3.1.11.6"/>
    </reaction>
</comment>
<feature type="region of interest" description="Disordered" evidence="7">
    <location>
        <begin position="477"/>
        <end position="501"/>
    </location>
</feature>
<dbReference type="InterPro" id="IPR003753">
    <property type="entry name" value="Exonuc_VII_L"/>
</dbReference>
<comment type="subunit">
    <text evidence="5">Heterooligomer composed of large and small subunits.</text>
</comment>
<dbReference type="eggNOG" id="COG1570">
    <property type="taxonomic scope" value="Bacteria"/>
</dbReference>
<feature type="compositionally biased region" description="Basic and acidic residues" evidence="7">
    <location>
        <begin position="491"/>
        <end position="501"/>
    </location>
</feature>
<evidence type="ECO:0000313" key="11">
    <source>
        <dbReference type="Proteomes" id="UP000018922"/>
    </source>
</evidence>
<dbReference type="Proteomes" id="UP000018922">
    <property type="component" value="Chromosome I"/>
</dbReference>
<dbReference type="EMBL" id="HG794546">
    <property type="protein sequence ID" value="CDL00853.1"/>
    <property type="molecule type" value="Genomic_DNA"/>
</dbReference>
<keyword evidence="3 5" id="KW-0378">Hydrolase</keyword>
<sequence>MIAAMNEPRPASNVPEFSVAELSGALKRTVEETFAHVRVRGEISGFKRHSSGHLYFALKDAEAVLDAVCWRGQAAKLGINPEDGMEVIATGRLTTYPGRSKYQMVVERMELAGQGALLKLLEDRRRKLAAEGLFDQGRKRPIPFLPEIIGIVTSPTGAVIRDILHRLADRFPRRVLLWPVAVQGDGAAQQVARAIAGFNTLPANGVPRPDVLIVARGGGSVEDLWAFNEEVVVRAAAASAIPLISAVGHETDTTLIDFASDLRAPTPTAAAEMAVPVRAELVATVADCAARLVGSTARGLEDRRNRVQHLARALPNPRRVLDDAGLKLDDRAERLKLALPNLLHRRHADLDRSAAQLRHPRELLAAKTHQLDSLSTRLTHAIKSALQAEKSRQEKHSLRLEQTGQRLAPAVTRLLAEQARRLDASAKLLESYSYKNVLDRGFAVIRDDAGKLVSAADAQAGAAWSIEFKDGTTDVVVGANAPPASPRPKKGKDDIRQGSLL</sequence>
<dbReference type="AlphaFoldDB" id="V6F8D2"/>
<keyword evidence="4 5" id="KW-0269">Exonuclease</keyword>
<organism evidence="10 11">
    <name type="scientific">Magnetospirillum gryphiswaldense (strain DSM 6361 / JCM 21280 / NBRC 15271 / MSR-1)</name>
    <dbReference type="NCBI Taxonomy" id="431944"/>
    <lineage>
        <taxon>Bacteria</taxon>
        <taxon>Pseudomonadati</taxon>
        <taxon>Pseudomonadota</taxon>
        <taxon>Alphaproteobacteria</taxon>
        <taxon>Rhodospirillales</taxon>
        <taxon>Rhodospirillaceae</taxon>
        <taxon>Magnetospirillum</taxon>
    </lineage>
</organism>